<dbReference type="CDD" id="cd21675">
    <property type="entry name" value="SMP_TEX2"/>
    <property type="match status" value="1"/>
</dbReference>
<dbReference type="AlphaFoldDB" id="A0AAN9YY95"/>
<feature type="region of interest" description="Disordered" evidence="9">
    <location>
        <begin position="36"/>
        <end position="147"/>
    </location>
</feature>
<keyword evidence="7" id="KW-0446">Lipid-binding</keyword>
<evidence type="ECO:0000256" key="10">
    <source>
        <dbReference type="SAM" id="Phobius"/>
    </source>
</evidence>
<feature type="region of interest" description="Disordered" evidence="9">
    <location>
        <begin position="169"/>
        <end position="282"/>
    </location>
</feature>
<feature type="compositionally biased region" description="Basic and acidic residues" evidence="9">
    <location>
        <begin position="224"/>
        <end position="259"/>
    </location>
</feature>
<keyword evidence="3 10" id="KW-0812">Transmembrane</keyword>
<keyword evidence="8 10" id="KW-0472">Membrane</keyword>
<comment type="subcellular location">
    <subcellularLocation>
        <location evidence="1">Endoplasmic reticulum membrane</location>
    </subcellularLocation>
</comment>
<dbReference type="InterPro" id="IPR031468">
    <property type="entry name" value="SMP_LBD"/>
</dbReference>
<feature type="compositionally biased region" description="Basic and acidic residues" evidence="9">
    <location>
        <begin position="169"/>
        <end position="178"/>
    </location>
</feature>
<evidence type="ECO:0000256" key="5">
    <source>
        <dbReference type="ARBA" id="ARBA00022989"/>
    </source>
</evidence>
<keyword evidence="13" id="KW-1185">Reference proteome</keyword>
<feature type="compositionally biased region" description="Acidic residues" evidence="9">
    <location>
        <begin position="37"/>
        <end position="53"/>
    </location>
</feature>
<evidence type="ECO:0000259" key="11">
    <source>
        <dbReference type="PROSITE" id="PS51847"/>
    </source>
</evidence>
<keyword evidence="4" id="KW-0256">Endoplasmic reticulum</keyword>
<evidence type="ECO:0000256" key="3">
    <source>
        <dbReference type="ARBA" id="ARBA00022692"/>
    </source>
</evidence>
<evidence type="ECO:0000256" key="4">
    <source>
        <dbReference type="ARBA" id="ARBA00022824"/>
    </source>
</evidence>
<dbReference type="PROSITE" id="PS51847">
    <property type="entry name" value="SMP"/>
    <property type="match status" value="1"/>
</dbReference>
<name>A0AAN9YY95_9ORTH</name>
<evidence type="ECO:0000256" key="1">
    <source>
        <dbReference type="ARBA" id="ARBA00004586"/>
    </source>
</evidence>
<keyword evidence="2" id="KW-0813">Transport</keyword>
<keyword evidence="5 10" id="KW-1133">Transmembrane helix</keyword>
<dbReference type="Proteomes" id="UP001378592">
    <property type="component" value="Unassembled WGS sequence"/>
</dbReference>
<evidence type="ECO:0000256" key="6">
    <source>
        <dbReference type="ARBA" id="ARBA00023055"/>
    </source>
</evidence>
<feature type="region of interest" description="Disordered" evidence="9">
    <location>
        <begin position="939"/>
        <end position="1004"/>
    </location>
</feature>
<proteinExistence type="predicted"/>
<evidence type="ECO:0000313" key="12">
    <source>
        <dbReference type="EMBL" id="KAK7794107.1"/>
    </source>
</evidence>
<feature type="transmembrane region" description="Helical" evidence="10">
    <location>
        <begin position="398"/>
        <end position="422"/>
    </location>
</feature>
<dbReference type="GO" id="GO:0005789">
    <property type="term" value="C:endoplasmic reticulum membrane"/>
    <property type="evidence" value="ECO:0007669"/>
    <property type="project" value="UniProtKB-SubCell"/>
</dbReference>
<feature type="compositionally biased region" description="Low complexity" evidence="9">
    <location>
        <begin position="266"/>
        <end position="277"/>
    </location>
</feature>
<feature type="compositionally biased region" description="Acidic residues" evidence="9">
    <location>
        <begin position="972"/>
        <end position="986"/>
    </location>
</feature>
<sequence>MSGKKRSSGKITLGMLKGKSITTSVPSFAIRFHTGGEELDEIYPSAEDTDDDAEKPTINIGFLQKEDTNTKNEIIVEQSSGNPPSASGNVSSAMPSSSSSSLAAGTPSISVASAPSRDPSPMKEYFKGIGKRSTSMDAGIIDGASGSDAGWRIFHEWKGKITKTVEERFSEKFSDKKPASASSSEPVRRGRLGSGSGSGSKSKENSSVSDDEGSESLNQQSDTKISEETKIAVDDKQPSLKSESSPKRSVEEKKSLSLEEKDDVLSDSLTDPPSTSSAVDVSDLTDISSKGLIKKSGFRNRMKHNLTGLRSRHRAASAPITGRITMSSLSASAEDDVELQTDSDIEPAVEASEDIKFNVFQKTHQIEEDAQITTTDYRTTVPTSHPPLEKPKKRFKNYFGLVSRLWSSKFVVLGLSLCLYSVFYEVPASFIGFFWGALVVYIYYAVRDMVRALVMPRTESQSDFHLTSMTRDVSSSDLPILEVPAAKEYQPLTKYEGWMNEYPDSYNPDTYSITATQTVYVRLEGSTLRVSNTRLKIPKRAMWNERRHKLRFTHQRIYNIANCAIKLLPEGLTRRRLWSKKYPICIVLLKSSALKSCLMNIVKEASSLDETSQRTGVALDSEGLDLLSQGSDTIPDSRSDFDENSLFDSKSGENKSFDEEEMSIPGDISDEDTFCHIDKSALEETCLYLFARTDREKEDWYRRLAAAVKFHTPMEEEVEEQTQQPTECPPEVVKSVGLLPKITTNPPNSTLPENQDSVQSQQKPIENTEDTIYSETLEDANSDYLKFMSVYKLQVLTAKGKRILKPAPLLNPPAHSPHRNSKQKLDAEIQNAAESDVAPNLMWFNAFIGRVLYDLMKNPFWVLKLQERIQKKLSAIRLPHFVGEIIVSELDVGESVPLIHCTSSPMLDERGLWVNVDITYKGNASLTLETKLNLLKLKKEQPSDTSSAPSPSLASPSTPVNTDKRSSPMFDSDLDDSAESSDDDSDFDKSSTDEEYVGSSAQNTGSTGKRILRMVNKIAASKYFQQATDYKYIKRAMEEVSNTRLILSVEVKGLAGTLTLNFPPPPSDRLWYGFRGCPHLALSARPKFGERQVNISHVVSWIEKQLVKEFQKKMVLPNMDDIVIGPMKDALPK</sequence>
<accession>A0AAN9YY95</accession>
<evidence type="ECO:0000313" key="13">
    <source>
        <dbReference type="Proteomes" id="UP001378592"/>
    </source>
</evidence>
<organism evidence="12 13">
    <name type="scientific">Gryllus longicercus</name>
    <dbReference type="NCBI Taxonomy" id="2509291"/>
    <lineage>
        <taxon>Eukaryota</taxon>
        <taxon>Metazoa</taxon>
        <taxon>Ecdysozoa</taxon>
        <taxon>Arthropoda</taxon>
        <taxon>Hexapoda</taxon>
        <taxon>Insecta</taxon>
        <taxon>Pterygota</taxon>
        <taxon>Neoptera</taxon>
        <taxon>Polyneoptera</taxon>
        <taxon>Orthoptera</taxon>
        <taxon>Ensifera</taxon>
        <taxon>Gryllidea</taxon>
        <taxon>Grylloidea</taxon>
        <taxon>Gryllidae</taxon>
        <taxon>Gryllinae</taxon>
        <taxon>Gryllus</taxon>
    </lineage>
</organism>
<dbReference type="PANTHER" id="PTHR13466:SF0">
    <property type="entry name" value="SMP-LTD DOMAIN-CONTAINING PROTEIN"/>
    <property type="match status" value="1"/>
</dbReference>
<feature type="compositionally biased region" description="Polar residues" evidence="9">
    <location>
        <begin position="742"/>
        <end position="768"/>
    </location>
</feature>
<reference evidence="12 13" key="1">
    <citation type="submission" date="2024-03" db="EMBL/GenBank/DDBJ databases">
        <title>The genome assembly and annotation of the cricket Gryllus longicercus Weissman &amp; Gray.</title>
        <authorList>
            <person name="Szrajer S."/>
            <person name="Gray D."/>
            <person name="Ylla G."/>
        </authorList>
    </citation>
    <scope>NUCLEOTIDE SEQUENCE [LARGE SCALE GENOMIC DNA]</scope>
    <source>
        <strain evidence="12">DAG 2021-001</strain>
        <tissue evidence="12">Whole body minus gut</tissue>
    </source>
</reference>
<evidence type="ECO:0000256" key="9">
    <source>
        <dbReference type="SAM" id="MobiDB-lite"/>
    </source>
</evidence>
<feature type="domain" description="SMP-LTD" evidence="11">
    <location>
        <begin position="837"/>
        <end position="1125"/>
    </location>
</feature>
<dbReference type="InterPro" id="IPR019411">
    <property type="entry name" value="MMM1_dom"/>
</dbReference>
<evidence type="ECO:0000256" key="2">
    <source>
        <dbReference type="ARBA" id="ARBA00022448"/>
    </source>
</evidence>
<feature type="compositionally biased region" description="Low complexity" evidence="9">
    <location>
        <begin position="85"/>
        <end position="110"/>
    </location>
</feature>
<evidence type="ECO:0000256" key="8">
    <source>
        <dbReference type="ARBA" id="ARBA00023136"/>
    </source>
</evidence>
<dbReference type="EMBL" id="JAZDUA010000346">
    <property type="protein sequence ID" value="KAK7794107.1"/>
    <property type="molecule type" value="Genomic_DNA"/>
</dbReference>
<dbReference type="PANTHER" id="PTHR13466">
    <property type="entry name" value="TEX2 PROTEIN-RELATED"/>
    <property type="match status" value="1"/>
</dbReference>
<comment type="caution">
    <text evidence="12">The sequence shown here is derived from an EMBL/GenBank/DDBJ whole genome shotgun (WGS) entry which is preliminary data.</text>
</comment>
<dbReference type="Pfam" id="PF10296">
    <property type="entry name" value="MMM1"/>
    <property type="match status" value="1"/>
</dbReference>
<feature type="compositionally biased region" description="Low complexity" evidence="9">
    <location>
        <begin position="943"/>
        <end position="959"/>
    </location>
</feature>
<gene>
    <name evidence="12" type="ORF">R5R35_012601</name>
</gene>
<feature type="region of interest" description="Disordered" evidence="9">
    <location>
        <begin position="738"/>
        <end position="768"/>
    </location>
</feature>
<evidence type="ECO:0000256" key="7">
    <source>
        <dbReference type="ARBA" id="ARBA00023121"/>
    </source>
</evidence>
<feature type="region of interest" description="Disordered" evidence="9">
    <location>
        <begin position="627"/>
        <end position="665"/>
    </location>
</feature>
<dbReference type="GO" id="GO:0008289">
    <property type="term" value="F:lipid binding"/>
    <property type="evidence" value="ECO:0007669"/>
    <property type="project" value="UniProtKB-KW"/>
</dbReference>
<keyword evidence="6" id="KW-0445">Lipid transport</keyword>
<dbReference type="GO" id="GO:0006869">
    <property type="term" value="P:lipid transport"/>
    <property type="evidence" value="ECO:0007669"/>
    <property type="project" value="UniProtKB-KW"/>
</dbReference>
<feature type="transmembrane region" description="Helical" evidence="10">
    <location>
        <begin position="428"/>
        <end position="446"/>
    </location>
</feature>
<protein>
    <recommendedName>
        <fullName evidence="11">SMP-LTD domain-containing protein</fullName>
    </recommendedName>
</protein>